<evidence type="ECO:0000313" key="2">
    <source>
        <dbReference type="EMBL" id="KAK3363178.1"/>
    </source>
</evidence>
<protein>
    <recommendedName>
        <fullName evidence="4">F-box domain-containing protein</fullName>
    </recommendedName>
</protein>
<keyword evidence="3" id="KW-1185">Reference proteome</keyword>
<comment type="caution">
    <text evidence="2">The sequence shown here is derived from an EMBL/GenBank/DDBJ whole genome shotgun (WGS) entry which is preliminary data.</text>
</comment>
<evidence type="ECO:0000313" key="3">
    <source>
        <dbReference type="Proteomes" id="UP001275084"/>
    </source>
</evidence>
<evidence type="ECO:0000256" key="1">
    <source>
        <dbReference type="SAM" id="SignalP"/>
    </source>
</evidence>
<sequence>MPLDIIQWTIRWILKLGTYLLGGWGQEVGEDQTQKLQLQQTGQKMLVLQWLECTMDPLIAAQVYNRDYSPIYRLPTELLLLVLDYCMVSGDPLALECLCRVSRRFRLLIKHILAESDVLTDNPDTSQEFRRRIQKDGLCAKCKLDRKSRLKIPDRLSVLQKCEFGCGYWGSLPQRFKPHCDDCDAHHHTAAFAGSDQGNSKMRRQCLGRQGSVRLCDHVSIYWDVIERHITDWRQRGSPGGWQACFDDFLIECQDPSHDRRCAWSGNVPTWPRARLRRSSRFYHLYRERVILHLEWAPHSGADAFGLTRREKQAFAPDLRSLFRQYRRGAASNFFPSCGWNPLPEMACFSPNVCSCVHYKTGSETAGAGSNVAADSCTIFRECGNSELPRCYGETGHSCRGAISVCLVTTYERDIMVCHDSQQGKLNPSHWWLHAMDPATFPRPPDVYSRPLCWDEYCANYRRNPRLSSCFGFDESGWPCIKSEKGCRTAE</sequence>
<proteinExistence type="predicted"/>
<dbReference type="EMBL" id="JAUIQD010000001">
    <property type="protein sequence ID" value="KAK3363178.1"/>
    <property type="molecule type" value="Genomic_DNA"/>
</dbReference>
<keyword evidence="1" id="KW-0732">Signal</keyword>
<feature type="signal peptide" evidence="1">
    <location>
        <begin position="1"/>
        <end position="25"/>
    </location>
</feature>
<name>A0AAJ0HUZ7_9PEZI</name>
<reference evidence="2" key="2">
    <citation type="submission" date="2023-06" db="EMBL/GenBank/DDBJ databases">
        <authorList>
            <consortium name="Lawrence Berkeley National Laboratory"/>
            <person name="Haridas S."/>
            <person name="Hensen N."/>
            <person name="Bonometti L."/>
            <person name="Westerberg I."/>
            <person name="Brannstrom I.O."/>
            <person name="Guillou S."/>
            <person name="Cros-Aarteil S."/>
            <person name="Calhoun S."/>
            <person name="Kuo A."/>
            <person name="Mondo S."/>
            <person name="Pangilinan J."/>
            <person name="Riley R."/>
            <person name="Labutti K."/>
            <person name="Andreopoulos B."/>
            <person name="Lipzen A."/>
            <person name="Chen C."/>
            <person name="Yanf M."/>
            <person name="Daum C."/>
            <person name="Ng V."/>
            <person name="Clum A."/>
            <person name="Steindorff A."/>
            <person name="Ohm R."/>
            <person name="Martin F."/>
            <person name="Silar P."/>
            <person name="Natvig D."/>
            <person name="Lalanne C."/>
            <person name="Gautier V."/>
            <person name="Ament-Velasquez S.L."/>
            <person name="Kruys A."/>
            <person name="Hutchinson M.I."/>
            <person name="Powell A.J."/>
            <person name="Barry K."/>
            <person name="Miller A.N."/>
            <person name="Grigoriev I.V."/>
            <person name="Debuchy R."/>
            <person name="Gladieux P."/>
            <person name="Thoren M.H."/>
            <person name="Johannesson H."/>
        </authorList>
    </citation>
    <scope>NUCLEOTIDE SEQUENCE</scope>
    <source>
        <strain evidence="2">CBS 955.72</strain>
    </source>
</reference>
<reference evidence="2" key="1">
    <citation type="journal article" date="2023" name="Mol. Phylogenet. Evol.">
        <title>Genome-scale phylogeny and comparative genomics of the fungal order Sordariales.</title>
        <authorList>
            <person name="Hensen N."/>
            <person name="Bonometti L."/>
            <person name="Westerberg I."/>
            <person name="Brannstrom I.O."/>
            <person name="Guillou S."/>
            <person name="Cros-Aarteil S."/>
            <person name="Calhoun S."/>
            <person name="Haridas S."/>
            <person name="Kuo A."/>
            <person name="Mondo S."/>
            <person name="Pangilinan J."/>
            <person name="Riley R."/>
            <person name="LaButti K."/>
            <person name="Andreopoulos B."/>
            <person name="Lipzen A."/>
            <person name="Chen C."/>
            <person name="Yan M."/>
            <person name="Daum C."/>
            <person name="Ng V."/>
            <person name="Clum A."/>
            <person name="Steindorff A."/>
            <person name="Ohm R.A."/>
            <person name="Martin F."/>
            <person name="Silar P."/>
            <person name="Natvig D.O."/>
            <person name="Lalanne C."/>
            <person name="Gautier V."/>
            <person name="Ament-Velasquez S.L."/>
            <person name="Kruys A."/>
            <person name="Hutchinson M.I."/>
            <person name="Powell A.J."/>
            <person name="Barry K."/>
            <person name="Miller A.N."/>
            <person name="Grigoriev I.V."/>
            <person name="Debuchy R."/>
            <person name="Gladieux P."/>
            <person name="Hiltunen Thoren M."/>
            <person name="Johannesson H."/>
        </authorList>
    </citation>
    <scope>NUCLEOTIDE SEQUENCE</scope>
    <source>
        <strain evidence="2">CBS 955.72</strain>
    </source>
</reference>
<evidence type="ECO:0008006" key="4">
    <source>
        <dbReference type="Google" id="ProtNLM"/>
    </source>
</evidence>
<dbReference type="AlphaFoldDB" id="A0AAJ0HUZ7"/>
<feature type="chain" id="PRO_5042545448" description="F-box domain-containing protein" evidence="1">
    <location>
        <begin position="26"/>
        <end position="491"/>
    </location>
</feature>
<dbReference type="Proteomes" id="UP001275084">
    <property type="component" value="Unassembled WGS sequence"/>
</dbReference>
<gene>
    <name evidence="2" type="ORF">B0T25DRAFT_445767</name>
</gene>
<organism evidence="2 3">
    <name type="scientific">Lasiosphaeria hispida</name>
    <dbReference type="NCBI Taxonomy" id="260671"/>
    <lineage>
        <taxon>Eukaryota</taxon>
        <taxon>Fungi</taxon>
        <taxon>Dikarya</taxon>
        <taxon>Ascomycota</taxon>
        <taxon>Pezizomycotina</taxon>
        <taxon>Sordariomycetes</taxon>
        <taxon>Sordariomycetidae</taxon>
        <taxon>Sordariales</taxon>
        <taxon>Lasiosphaeriaceae</taxon>
        <taxon>Lasiosphaeria</taxon>
    </lineage>
</organism>
<accession>A0AAJ0HUZ7</accession>